<dbReference type="GO" id="GO:0001561">
    <property type="term" value="P:fatty acid alpha-oxidation"/>
    <property type="evidence" value="ECO:0007669"/>
    <property type="project" value="InterPro"/>
</dbReference>
<gene>
    <name evidence="2" type="ORF">LTR97_009643</name>
</gene>
<organism evidence="2 3">
    <name type="scientific">Elasticomyces elasticus</name>
    <dbReference type="NCBI Taxonomy" id="574655"/>
    <lineage>
        <taxon>Eukaryota</taxon>
        <taxon>Fungi</taxon>
        <taxon>Dikarya</taxon>
        <taxon>Ascomycota</taxon>
        <taxon>Pezizomycotina</taxon>
        <taxon>Dothideomycetes</taxon>
        <taxon>Dothideomycetidae</taxon>
        <taxon>Mycosphaerellales</taxon>
        <taxon>Teratosphaeriaceae</taxon>
        <taxon>Elasticomyces</taxon>
    </lineage>
</organism>
<protein>
    <recommendedName>
        <fullName evidence="4">Phytanoyl-CoA dioxygenase</fullName>
    </recommendedName>
</protein>
<dbReference type="Gene3D" id="2.60.120.620">
    <property type="entry name" value="q2cbj1_9rhob like domain"/>
    <property type="match status" value="1"/>
</dbReference>
<dbReference type="GO" id="GO:0048244">
    <property type="term" value="F:phytanoyl-CoA dioxygenase activity"/>
    <property type="evidence" value="ECO:0007669"/>
    <property type="project" value="InterPro"/>
</dbReference>
<name>A0AAN7VZE6_9PEZI</name>
<dbReference type="InterPro" id="IPR008775">
    <property type="entry name" value="Phytyl_CoA_dOase-like"/>
</dbReference>
<reference evidence="2" key="1">
    <citation type="submission" date="2023-08" db="EMBL/GenBank/DDBJ databases">
        <title>Black Yeasts Isolated from many extreme environments.</title>
        <authorList>
            <person name="Coleine C."/>
            <person name="Stajich J.E."/>
            <person name="Selbmann L."/>
        </authorList>
    </citation>
    <scope>NUCLEOTIDE SEQUENCE</scope>
    <source>
        <strain evidence="2">CCFEE 5810</strain>
    </source>
</reference>
<dbReference type="PANTHER" id="PTHR21308:SF8">
    <property type="entry name" value="PHYTANOYL-COA DIOXYGENASE FAMILY PROTEIN (AFU_ORTHOLOGUE AFUA_2G09620)"/>
    <property type="match status" value="1"/>
</dbReference>
<dbReference type="SUPFAM" id="SSF51197">
    <property type="entry name" value="Clavaminate synthase-like"/>
    <property type="match status" value="1"/>
</dbReference>
<evidence type="ECO:0000256" key="1">
    <source>
        <dbReference type="SAM" id="Phobius"/>
    </source>
</evidence>
<evidence type="ECO:0000313" key="2">
    <source>
        <dbReference type="EMBL" id="KAK5694025.1"/>
    </source>
</evidence>
<feature type="transmembrane region" description="Helical" evidence="1">
    <location>
        <begin position="12"/>
        <end position="32"/>
    </location>
</feature>
<dbReference type="EMBL" id="JAVRQU010000016">
    <property type="protein sequence ID" value="KAK5694025.1"/>
    <property type="molecule type" value="Genomic_DNA"/>
</dbReference>
<evidence type="ECO:0000313" key="3">
    <source>
        <dbReference type="Proteomes" id="UP001310594"/>
    </source>
</evidence>
<accession>A0AAN7VZE6</accession>
<keyword evidence="1" id="KW-0472">Membrane</keyword>
<dbReference type="InterPro" id="IPR047128">
    <property type="entry name" value="PhyH"/>
</dbReference>
<dbReference type="AlphaFoldDB" id="A0AAN7VZE6"/>
<comment type="caution">
    <text evidence="2">The sequence shown here is derived from an EMBL/GenBank/DDBJ whole genome shotgun (WGS) entry which is preliminary data.</text>
</comment>
<proteinExistence type="predicted"/>
<keyword evidence="1" id="KW-0812">Transmembrane</keyword>
<keyword evidence="1" id="KW-1133">Transmembrane helix</keyword>
<dbReference type="Proteomes" id="UP001310594">
    <property type="component" value="Unassembled WGS sequence"/>
</dbReference>
<dbReference type="Pfam" id="PF05721">
    <property type="entry name" value="PhyH"/>
    <property type="match status" value="1"/>
</dbReference>
<dbReference type="PANTHER" id="PTHR21308">
    <property type="entry name" value="PHYTANOYL-COA ALPHA-HYDROXYLASE"/>
    <property type="match status" value="1"/>
</dbReference>
<sequence>MAPSMQAGRSTAITVAATAASIASIAGLLYHLEIPSLLQQRVKARRVGPRCYSSKTKPSLPELRILTQQQTLHETYPLASTIEKNIPIYDCAAFDLTDTERLQDELYHNLVSGPGVYVLKNFFADTSVIDSTNLAYEDIISRELQASGAKGDHFGTGNSRIWNAFSKHALQEPESYVRYFSNPWFKVVCDSYLGPGYQITTQVNIVRPGGKAQMPHRDYHLGFQTDEDVVAWPKAVHHMSGLLTLQGAVAHTDMPLESGPTRLLPYSQTFGEGFRSYRRPEFIEYFESNYVSVALQKGDAVFFSPSLFHAAGENVTADFDRSANLIQVSSAFGKTMETIDTLPLIEKTYDLLAEKHRVEGLSMEVDAFIRAVAEGYPFPTNLDCRPPAPGGMAPESQQQILRRGLIEGWDQETMMGELNETREASTAIGKIGVQTTVFGT</sequence>
<evidence type="ECO:0008006" key="4">
    <source>
        <dbReference type="Google" id="ProtNLM"/>
    </source>
</evidence>